<dbReference type="InterPro" id="IPR051915">
    <property type="entry name" value="Cellulose_Degrad_GH3"/>
</dbReference>
<dbReference type="InterPro" id="IPR036881">
    <property type="entry name" value="Glyco_hydro_3_C_sf"/>
</dbReference>
<dbReference type="GO" id="GO:0008422">
    <property type="term" value="F:beta-glucosidase activity"/>
    <property type="evidence" value="ECO:0007669"/>
    <property type="project" value="UniProtKB-EC"/>
</dbReference>
<name>E9NSP6_9ZZZZ</name>
<evidence type="ECO:0000259" key="8">
    <source>
        <dbReference type="Pfam" id="PF01915"/>
    </source>
</evidence>
<feature type="domain" description="Glycoside hydrolase family 3 C-terminal" evidence="8">
    <location>
        <begin position="382"/>
        <end position="523"/>
    </location>
</feature>
<dbReference type="InterPro" id="IPR002772">
    <property type="entry name" value="Glyco_hydro_3_C"/>
</dbReference>
<keyword evidence="5" id="KW-0378">Hydrolase</keyword>
<comment type="catalytic activity">
    <reaction evidence="1">
        <text>Hydrolysis of terminal, non-reducing beta-D-glucosyl residues with release of beta-D-glucose.</text>
        <dbReference type="EC" id="3.2.1.21"/>
    </reaction>
</comment>
<protein>
    <recommendedName>
        <fullName evidence="3">beta-glucosidase</fullName>
        <ecNumber evidence="3">3.2.1.21</ecNumber>
    </recommendedName>
</protein>
<organism evidence="9">
    <name type="scientific">uncultured organism</name>
    <dbReference type="NCBI Taxonomy" id="155900"/>
    <lineage>
        <taxon>unclassified sequences</taxon>
        <taxon>environmental samples</taxon>
    </lineage>
</organism>
<dbReference type="Pfam" id="PF01915">
    <property type="entry name" value="Glyco_hydro_3_C"/>
    <property type="match status" value="1"/>
</dbReference>
<dbReference type="GO" id="GO:0009251">
    <property type="term" value="P:glucan catabolic process"/>
    <property type="evidence" value="ECO:0007669"/>
    <property type="project" value="TreeGrafter"/>
</dbReference>
<dbReference type="Pfam" id="PF00933">
    <property type="entry name" value="Glyco_hydro_3"/>
    <property type="match status" value="1"/>
</dbReference>
<keyword evidence="6" id="KW-0326">Glycosidase</keyword>
<evidence type="ECO:0000256" key="3">
    <source>
        <dbReference type="ARBA" id="ARBA00012744"/>
    </source>
</evidence>
<evidence type="ECO:0000256" key="5">
    <source>
        <dbReference type="ARBA" id="ARBA00022801"/>
    </source>
</evidence>
<dbReference type="EMBL" id="HQ706074">
    <property type="protein sequence ID" value="ADX05741.1"/>
    <property type="molecule type" value="Genomic_DNA"/>
</dbReference>
<sequence length="523" mass="56778">MGQMRRAATAKSYIEEKNFRCILNNGVAAPEKFANWSNKMQEIAEGTRLGIPIVFSSDPRHSAKLGGHVSGTQYFSHITNGEGQVGITAGGDPEMMRRFGEIMAEEYRAVGLHMFLGPQIDVITEPRWSRNMGCFSESAELTADMTAALIEGAQGDHVGPGKILVHLKHWPGSGPHLGGSGRWLVYPGNNQEYHYLPWKKGIEKGALAAMGYYSGTYYDSLNVNYSYHMSTEVLYGELGFKGAICTDWGVVGNGPLKPSLQGKTTTKDNMEMIINAGVDQMGSETRPELVVELVKEGRVSEERINQAASRILQWHFILGLFENPYVDPAKAATVLQSPENEAFGLECQRVSNVLLTNNGGTLPAKEGIKVFVEGIDPALAASYGKVVDQPADADLIIYRTTSSPDRTGGSRQASAEVDIDFPAGKFARLQELVASGKPVVADINPTGSSLVITPELKALPQAMILSFDPTDAAVLDVVFGRHNPKSKLPFEIPSSMDAVRAQKEDVPFDSPNPSFPFGYGLSY</sequence>
<reference evidence="9" key="1">
    <citation type="journal article" date="2011" name="Science">
        <title>Metagenomic discovery of biomass-degrading genes and genomes from cow rumen.</title>
        <authorList>
            <person name="Hess M."/>
            <person name="Sczyrba A."/>
            <person name="Egan R."/>
            <person name="Kim T.W."/>
            <person name="Chokhawala H."/>
            <person name="Schroth G."/>
            <person name="Luo S."/>
            <person name="Clark D.S."/>
            <person name="Chen F."/>
            <person name="Zhang T."/>
            <person name="Mackie R.I."/>
            <person name="Pennacchio L.A."/>
            <person name="Tringe S.G."/>
            <person name="Visel A."/>
            <person name="Woyke T."/>
            <person name="Wang Z."/>
            <person name="Rubin E.M."/>
        </authorList>
    </citation>
    <scope>NUCLEOTIDE SEQUENCE</scope>
</reference>
<dbReference type="PRINTS" id="PR00133">
    <property type="entry name" value="GLHYDRLASE3"/>
</dbReference>
<keyword evidence="4" id="KW-0732">Signal</keyword>
<gene>
    <name evidence="9" type="ORF">SARM_0070</name>
</gene>
<feature type="domain" description="Glycoside hydrolase family 3 N-terminal" evidence="7">
    <location>
        <begin position="5"/>
        <end position="313"/>
    </location>
</feature>
<dbReference type="InterPro" id="IPR001764">
    <property type="entry name" value="Glyco_hydro_3_N"/>
</dbReference>
<dbReference type="InterPro" id="IPR036962">
    <property type="entry name" value="Glyco_hydro_3_N_sf"/>
</dbReference>
<dbReference type="PANTHER" id="PTHR30620">
    <property type="entry name" value="PERIPLASMIC BETA-GLUCOSIDASE-RELATED"/>
    <property type="match status" value="1"/>
</dbReference>
<comment type="similarity">
    <text evidence="2">Belongs to the glycosyl hydrolase 3 family.</text>
</comment>
<dbReference type="SUPFAM" id="SSF51445">
    <property type="entry name" value="(Trans)glycosidases"/>
    <property type="match status" value="1"/>
</dbReference>
<dbReference type="Gene3D" id="3.20.20.300">
    <property type="entry name" value="Glycoside hydrolase, family 3, N-terminal domain"/>
    <property type="match status" value="1"/>
</dbReference>
<evidence type="ECO:0000259" key="7">
    <source>
        <dbReference type="Pfam" id="PF00933"/>
    </source>
</evidence>
<proteinExistence type="inferred from homology"/>
<evidence type="ECO:0000256" key="2">
    <source>
        <dbReference type="ARBA" id="ARBA00005336"/>
    </source>
</evidence>
<dbReference type="PANTHER" id="PTHR30620:SF16">
    <property type="entry name" value="LYSOSOMAL BETA GLUCOSIDASE"/>
    <property type="match status" value="1"/>
</dbReference>
<dbReference type="AlphaFoldDB" id="E9NSP6"/>
<dbReference type="Gene3D" id="3.40.50.1700">
    <property type="entry name" value="Glycoside hydrolase family 3 C-terminal domain"/>
    <property type="match status" value="1"/>
</dbReference>
<evidence type="ECO:0000313" key="9">
    <source>
        <dbReference type="EMBL" id="ADX05741.1"/>
    </source>
</evidence>
<dbReference type="EC" id="3.2.1.21" evidence="3"/>
<accession>E9NSP6</accession>
<dbReference type="InterPro" id="IPR017853">
    <property type="entry name" value="GH"/>
</dbReference>
<evidence type="ECO:0000256" key="4">
    <source>
        <dbReference type="ARBA" id="ARBA00022729"/>
    </source>
</evidence>
<evidence type="ECO:0000256" key="6">
    <source>
        <dbReference type="ARBA" id="ARBA00023295"/>
    </source>
</evidence>
<evidence type="ECO:0000256" key="1">
    <source>
        <dbReference type="ARBA" id="ARBA00000448"/>
    </source>
</evidence>
<dbReference type="SUPFAM" id="SSF52279">
    <property type="entry name" value="Beta-D-glucan exohydrolase, C-terminal domain"/>
    <property type="match status" value="1"/>
</dbReference>